<name>A0A6N1NN30_9VIRU</name>
<organism evidence="2">
    <name type="scientific">Tupanvirus soda lake</name>
    <dbReference type="NCBI Taxonomy" id="2126985"/>
    <lineage>
        <taxon>Viruses</taxon>
        <taxon>Varidnaviria</taxon>
        <taxon>Bamfordvirae</taxon>
        <taxon>Nucleocytoviricota</taxon>
        <taxon>Megaviricetes</taxon>
        <taxon>Imitervirales</taxon>
        <taxon>Mimiviridae</taxon>
        <taxon>Megamimivirinae</taxon>
        <taxon>Tupanvirus</taxon>
        <taxon>Tupanvirus salinum</taxon>
    </lineage>
</organism>
<accession>A0A6N1NN30</accession>
<evidence type="ECO:0000256" key="1">
    <source>
        <dbReference type="SAM" id="MobiDB-lite"/>
    </source>
</evidence>
<evidence type="ECO:0000313" key="2">
    <source>
        <dbReference type="EMBL" id="QKU35360.1"/>
    </source>
</evidence>
<proteinExistence type="predicted"/>
<dbReference type="RefSeq" id="YP_010782021.1">
    <property type="nucleotide sequence ID" value="NC_075039.1"/>
</dbReference>
<dbReference type="KEGG" id="vg:80518056"/>
<sequence length="59" mass="6595">MVSLFGGPPNKDNHAAPVGIEPTRPKDSGFQDRCIYHSAIAPIHCQSTVHSQWHLHNYM</sequence>
<feature type="region of interest" description="Disordered" evidence="1">
    <location>
        <begin position="1"/>
        <end position="26"/>
    </location>
</feature>
<reference evidence="2" key="2">
    <citation type="journal article" date="2018" name="Nat. Commun.">
        <title>Tailed giant Tupanvirus possesses the most complete translational apparatus of the known virosphere.</title>
        <authorList>
            <person name="Abrahao J."/>
            <person name="Silva L."/>
            <person name="Silva L.S."/>
            <person name="Khalil J.Y.B."/>
            <person name="Rodrigues R."/>
            <person name="Arantes T."/>
            <person name="Assis F."/>
            <person name="Boratto P."/>
            <person name="Andrade M."/>
            <person name="Kroon E.G."/>
            <person name="Ribeiro B."/>
            <person name="Bergier I."/>
            <person name="Seligmann H."/>
            <person name="Ghigo E."/>
            <person name="Colson P."/>
            <person name="Levasseur A."/>
            <person name="Kroemer G."/>
            <person name="Raoult D."/>
            <person name="La Scola B."/>
        </authorList>
    </citation>
    <scope>NUCLEOTIDE SEQUENCE [LARGE SCALE GENOMIC DNA]</scope>
    <source>
        <strain evidence="2">Soda lake</strain>
    </source>
</reference>
<protein>
    <submittedName>
        <fullName evidence="2">Putative orfan</fullName>
    </submittedName>
</protein>
<dbReference type="GeneID" id="80518056"/>
<dbReference type="EMBL" id="KY523104">
    <property type="protein sequence ID" value="QKU35360.1"/>
    <property type="molecule type" value="Genomic_DNA"/>
</dbReference>
<reference evidence="2" key="1">
    <citation type="submission" date="2017-01" db="EMBL/GenBank/DDBJ databases">
        <authorList>
            <person name="Assis F.L."/>
            <person name="Abrahao J.S."/>
            <person name="Silva L."/>
            <person name="Khalil J.B."/>
            <person name="Rodrigues R."/>
            <person name="Silva L.S."/>
            <person name="Arantes T."/>
            <person name="Boratto P."/>
            <person name="Andrade M."/>
            <person name="Kroon E.G."/>
            <person name="Ribeiro B."/>
            <person name="Bergier I."/>
            <person name="Seligmann H."/>
            <person name="Ghigo E."/>
            <person name="Colson P."/>
            <person name="Levasseur A."/>
            <person name="Raoult D."/>
            <person name="Scola B.L."/>
        </authorList>
    </citation>
    <scope>NUCLEOTIDE SEQUENCE</scope>
    <source>
        <strain evidence="2">Soda lake</strain>
    </source>
</reference>